<dbReference type="GO" id="GO:0006412">
    <property type="term" value="P:translation"/>
    <property type="evidence" value="ECO:0007669"/>
    <property type="project" value="InterPro"/>
</dbReference>
<proteinExistence type="inferred from homology"/>
<dbReference type="Gene3D" id="3.30.1440.10">
    <property type="match status" value="1"/>
</dbReference>
<evidence type="ECO:0000256" key="1">
    <source>
        <dbReference type="ARBA" id="ARBA00008553"/>
    </source>
</evidence>
<accession>A0A6A6BHS4</accession>
<dbReference type="GO" id="GO:0005840">
    <property type="term" value="C:ribosome"/>
    <property type="evidence" value="ECO:0007669"/>
    <property type="project" value="UniProtKB-KW"/>
</dbReference>
<dbReference type="GO" id="GO:1990904">
    <property type="term" value="C:ribonucleoprotein complex"/>
    <property type="evidence" value="ECO:0007669"/>
    <property type="project" value="UniProtKB-KW"/>
</dbReference>
<dbReference type="AlphaFoldDB" id="A0A6A6BHS4"/>
<dbReference type="GO" id="GO:0003735">
    <property type="term" value="F:structural constituent of ribosome"/>
    <property type="evidence" value="ECO:0007669"/>
    <property type="project" value="InterPro"/>
</dbReference>
<dbReference type="Proteomes" id="UP000799438">
    <property type="component" value="Unassembled WGS sequence"/>
</dbReference>
<dbReference type="GeneID" id="54295585"/>
<name>A0A6A6BHS4_9PEZI</name>
<feature type="domain" description="Large ribosomal subunit protein uL5 N-terminal" evidence="5">
    <location>
        <begin position="186"/>
        <end position="239"/>
    </location>
</feature>
<evidence type="ECO:0000313" key="8">
    <source>
        <dbReference type="Proteomes" id="UP000799438"/>
    </source>
</evidence>
<dbReference type="OrthoDB" id="539541at2759"/>
<keyword evidence="8" id="KW-1185">Reference proteome</keyword>
<evidence type="ECO:0000313" key="7">
    <source>
        <dbReference type="EMBL" id="KAF2142804.1"/>
    </source>
</evidence>
<comment type="similarity">
    <text evidence="1">Belongs to the universal ribosomal protein uL5 family.</text>
</comment>
<keyword evidence="3" id="KW-0687">Ribonucleoprotein</keyword>
<keyword evidence="2" id="KW-0689">Ribosomal protein</keyword>
<dbReference type="RefSeq" id="XP_033398516.1">
    <property type="nucleotide sequence ID" value="XM_033538089.1"/>
</dbReference>
<dbReference type="InterPro" id="IPR022803">
    <property type="entry name" value="Ribosomal_uL5_dom_sf"/>
</dbReference>
<dbReference type="EMBL" id="ML995483">
    <property type="protein sequence ID" value="KAF2142804.1"/>
    <property type="molecule type" value="Genomic_DNA"/>
</dbReference>
<feature type="domain" description="Large ribosomal subunit protein uL5 C-terminal" evidence="6">
    <location>
        <begin position="244"/>
        <end position="342"/>
    </location>
</feature>
<dbReference type="InterPro" id="IPR002132">
    <property type="entry name" value="Ribosomal_uL5"/>
</dbReference>
<dbReference type="InterPro" id="IPR031309">
    <property type="entry name" value="Ribosomal_uL5_C"/>
</dbReference>
<dbReference type="Pfam" id="PF00281">
    <property type="entry name" value="Ribosomal_L5"/>
    <property type="match status" value="1"/>
</dbReference>
<evidence type="ECO:0000256" key="4">
    <source>
        <dbReference type="ARBA" id="ARBA00040368"/>
    </source>
</evidence>
<evidence type="ECO:0000256" key="3">
    <source>
        <dbReference type="ARBA" id="ARBA00023274"/>
    </source>
</evidence>
<dbReference type="PANTHER" id="PTHR11994">
    <property type="entry name" value="60S RIBOSOMAL PROTEIN L11-RELATED"/>
    <property type="match status" value="1"/>
</dbReference>
<dbReference type="SUPFAM" id="SSF55282">
    <property type="entry name" value="RL5-like"/>
    <property type="match status" value="1"/>
</dbReference>
<organism evidence="7 8">
    <name type="scientific">Aplosporella prunicola CBS 121167</name>
    <dbReference type="NCBI Taxonomy" id="1176127"/>
    <lineage>
        <taxon>Eukaryota</taxon>
        <taxon>Fungi</taxon>
        <taxon>Dikarya</taxon>
        <taxon>Ascomycota</taxon>
        <taxon>Pezizomycotina</taxon>
        <taxon>Dothideomycetes</taxon>
        <taxon>Dothideomycetes incertae sedis</taxon>
        <taxon>Botryosphaeriales</taxon>
        <taxon>Aplosporellaceae</taxon>
        <taxon>Aplosporella</taxon>
    </lineage>
</organism>
<evidence type="ECO:0000259" key="5">
    <source>
        <dbReference type="Pfam" id="PF00281"/>
    </source>
</evidence>
<reference evidence="7" key="1">
    <citation type="journal article" date="2020" name="Stud. Mycol.">
        <title>101 Dothideomycetes genomes: a test case for predicting lifestyles and emergence of pathogens.</title>
        <authorList>
            <person name="Haridas S."/>
            <person name="Albert R."/>
            <person name="Binder M."/>
            <person name="Bloem J."/>
            <person name="Labutti K."/>
            <person name="Salamov A."/>
            <person name="Andreopoulos B."/>
            <person name="Baker S."/>
            <person name="Barry K."/>
            <person name="Bills G."/>
            <person name="Bluhm B."/>
            <person name="Cannon C."/>
            <person name="Castanera R."/>
            <person name="Culley D."/>
            <person name="Daum C."/>
            <person name="Ezra D."/>
            <person name="Gonzalez J."/>
            <person name="Henrissat B."/>
            <person name="Kuo A."/>
            <person name="Liang C."/>
            <person name="Lipzen A."/>
            <person name="Lutzoni F."/>
            <person name="Magnuson J."/>
            <person name="Mondo S."/>
            <person name="Nolan M."/>
            <person name="Ohm R."/>
            <person name="Pangilinan J."/>
            <person name="Park H.-J."/>
            <person name="Ramirez L."/>
            <person name="Alfaro M."/>
            <person name="Sun H."/>
            <person name="Tritt A."/>
            <person name="Yoshinaga Y."/>
            <person name="Zwiers L.-H."/>
            <person name="Turgeon B."/>
            <person name="Goodwin S."/>
            <person name="Spatafora J."/>
            <person name="Crous P."/>
            <person name="Grigoriev I."/>
        </authorList>
    </citation>
    <scope>NUCLEOTIDE SEQUENCE</scope>
    <source>
        <strain evidence="7">CBS 121167</strain>
    </source>
</reference>
<evidence type="ECO:0000259" key="6">
    <source>
        <dbReference type="Pfam" id="PF00673"/>
    </source>
</evidence>
<dbReference type="Pfam" id="PF00673">
    <property type="entry name" value="Ribosomal_L5_C"/>
    <property type="match status" value="1"/>
</dbReference>
<evidence type="ECO:0000256" key="2">
    <source>
        <dbReference type="ARBA" id="ARBA00022980"/>
    </source>
</evidence>
<protein>
    <recommendedName>
        <fullName evidence="4">Large ribosomal subunit protein uL5m</fullName>
    </recommendedName>
</protein>
<gene>
    <name evidence="7" type="ORF">K452DRAFT_248315</name>
</gene>
<dbReference type="FunFam" id="3.30.1440.10:FF:000001">
    <property type="entry name" value="50S ribosomal protein L5"/>
    <property type="match status" value="1"/>
</dbReference>
<dbReference type="InterPro" id="IPR031310">
    <property type="entry name" value="Ribosomal_uL5_N"/>
</dbReference>
<sequence>MALRDFGARLGSSLRRDVRPCLRVARPVAYRCASSEADALQELEDASSFAAQVPDGEIIKTWDPAENARKRGKTLPASRYKFRSPKYFYGPLHPHQPPPEADPTSRLFTPGPFSAPRLEQTWESTIAPDLMTLAYQHFPPGTRQAVKGQRLREWIGDSPYFKNRPLRGPRGSSVLRLLRKTMTFRNVPKITGVTVHTMVPKAQDDSAHLHVAGMVLQAITNARVTAHTARTSVAMWGLREGKYVAVKASLKGEDAFDFLGKTIDLILPRIKEWPGVKGSSGDNSGNIAFGLEPEAVASYPEIEINYDAYPPKMIPGCHIIVHTSATTDREARLLLNATGLPFYGKHAN</sequence>